<evidence type="ECO:0000313" key="8">
    <source>
        <dbReference type="Proteomes" id="UP000316331"/>
    </source>
</evidence>
<dbReference type="SUPFAM" id="SSF56176">
    <property type="entry name" value="FAD-binding/transporter-associated domain-like"/>
    <property type="match status" value="1"/>
</dbReference>
<name>A0A543FHB8_9NOCA</name>
<keyword evidence="5" id="KW-0560">Oxidoreductase</keyword>
<evidence type="ECO:0000256" key="5">
    <source>
        <dbReference type="ARBA" id="ARBA00023002"/>
    </source>
</evidence>
<comment type="similarity">
    <text evidence="2">Belongs to the oxygen-dependent FAD-linked oxidoreductase family.</text>
</comment>
<evidence type="ECO:0000256" key="1">
    <source>
        <dbReference type="ARBA" id="ARBA00001974"/>
    </source>
</evidence>
<proteinExistence type="inferred from homology"/>
<dbReference type="AlphaFoldDB" id="A0A543FHB8"/>
<gene>
    <name evidence="7" type="ORF">FB390_4979</name>
</gene>
<dbReference type="PANTHER" id="PTHR42973">
    <property type="entry name" value="BINDING OXIDOREDUCTASE, PUTATIVE (AFU_ORTHOLOGUE AFUA_1G17690)-RELATED"/>
    <property type="match status" value="1"/>
</dbReference>
<protein>
    <submittedName>
        <fullName evidence="7">FAD/FMN-containing dehydrogenase</fullName>
    </submittedName>
</protein>
<sequence>MTSTTETHPAGDPVLALRAGLDGALTLPGDNGWELAARAWNLSVAQRPRAVLAARVAADVVTAVRFARDHSLQISAQPSGHGATGALDETILIRTAAFDDVWIDADARVARVGSGVTWAQLQSELDGTGLTGLIGSSPDVTVVGSCLGGGLSWLSRPFGTGASSLRAVELVDASGRHRWVSDDKDPELMWALRGGGGDFGIVTAVELDLFPAPRITGGRLVFPAEQAAQVLRAFTAVTSLAPDTLSLWAAVMHFPPLPFLPEEIRGRSFCFVDAVHVGGRDELATLLAPVRQAGTVLRETVRPLRPSEIGTVCEEPAEPSPATHTAMGLSVVDDEVIDRILRLAGPGTGTPLTQVQIRHLGAALRRPVAGAAGRIDAEYLVSALAMLPEPTLAGPVAAAMTQLREAMAPWDAGPTVLSMLGPHEEVTAAFDEPTLARLRRVKATVDPSGVIRGNYPLAGK</sequence>
<dbReference type="InterPro" id="IPR016169">
    <property type="entry name" value="FAD-bd_PCMH_sub2"/>
</dbReference>
<dbReference type="RefSeq" id="WP_141811053.1">
    <property type="nucleotide sequence ID" value="NZ_VFPG01000001.1"/>
</dbReference>
<dbReference type="PROSITE" id="PS51387">
    <property type="entry name" value="FAD_PCMH"/>
    <property type="match status" value="1"/>
</dbReference>
<accession>A0A543FHB8</accession>
<dbReference type="GO" id="GO:0016491">
    <property type="term" value="F:oxidoreductase activity"/>
    <property type="evidence" value="ECO:0007669"/>
    <property type="project" value="UniProtKB-KW"/>
</dbReference>
<reference evidence="7 8" key="1">
    <citation type="submission" date="2019-06" db="EMBL/GenBank/DDBJ databases">
        <title>Sequencing the genomes of 1000 actinobacteria strains.</title>
        <authorList>
            <person name="Klenk H.-P."/>
        </authorList>
    </citation>
    <scope>NUCLEOTIDE SEQUENCE [LARGE SCALE GENOMIC DNA]</scope>
    <source>
        <strain evidence="7 8">DSM 103495</strain>
    </source>
</reference>
<comment type="cofactor">
    <cofactor evidence="1">
        <name>FAD</name>
        <dbReference type="ChEBI" id="CHEBI:57692"/>
    </cofactor>
</comment>
<dbReference type="PANTHER" id="PTHR42973:SF39">
    <property type="entry name" value="FAD-BINDING PCMH-TYPE DOMAIN-CONTAINING PROTEIN"/>
    <property type="match status" value="1"/>
</dbReference>
<dbReference type="InterPro" id="IPR016167">
    <property type="entry name" value="FAD-bd_PCMH_sub1"/>
</dbReference>
<comment type="caution">
    <text evidence="7">The sequence shown here is derived from an EMBL/GenBank/DDBJ whole genome shotgun (WGS) entry which is preliminary data.</text>
</comment>
<dbReference type="Gene3D" id="3.40.462.20">
    <property type="match status" value="1"/>
</dbReference>
<dbReference type="Proteomes" id="UP000316331">
    <property type="component" value="Unassembled WGS sequence"/>
</dbReference>
<dbReference type="EMBL" id="VFPG01000001">
    <property type="protein sequence ID" value="TQM33257.1"/>
    <property type="molecule type" value="Genomic_DNA"/>
</dbReference>
<feature type="domain" description="FAD-binding PCMH-type" evidence="6">
    <location>
        <begin position="44"/>
        <end position="212"/>
    </location>
</feature>
<dbReference type="Gene3D" id="3.30.465.10">
    <property type="match status" value="1"/>
</dbReference>
<dbReference type="Gene3D" id="3.30.43.10">
    <property type="entry name" value="Uridine Diphospho-n-acetylenolpyruvylglucosamine Reductase, domain 2"/>
    <property type="match status" value="1"/>
</dbReference>
<dbReference type="InterPro" id="IPR050416">
    <property type="entry name" value="FAD-linked_Oxidoreductase"/>
</dbReference>
<evidence type="ECO:0000259" key="6">
    <source>
        <dbReference type="PROSITE" id="PS51387"/>
    </source>
</evidence>
<dbReference type="InterPro" id="IPR006094">
    <property type="entry name" value="Oxid_FAD_bind_N"/>
</dbReference>
<dbReference type="InterPro" id="IPR016166">
    <property type="entry name" value="FAD-bd_PCMH"/>
</dbReference>
<dbReference type="InterPro" id="IPR036318">
    <property type="entry name" value="FAD-bd_PCMH-like_sf"/>
</dbReference>
<keyword evidence="3" id="KW-0285">Flavoprotein</keyword>
<dbReference type="OrthoDB" id="545125at2"/>
<evidence type="ECO:0000313" key="7">
    <source>
        <dbReference type="EMBL" id="TQM33257.1"/>
    </source>
</evidence>
<evidence type="ECO:0000256" key="4">
    <source>
        <dbReference type="ARBA" id="ARBA00022827"/>
    </source>
</evidence>
<organism evidence="7 8">
    <name type="scientific">Nocardia bhagyanarayanae</name>
    <dbReference type="NCBI Taxonomy" id="1215925"/>
    <lineage>
        <taxon>Bacteria</taxon>
        <taxon>Bacillati</taxon>
        <taxon>Actinomycetota</taxon>
        <taxon>Actinomycetes</taxon>
        <taxon>Mycobacteriales</taxon>
        <taxon>Nocardiaceae</taxon>
        <taxon>Nocardia</taxon>
    </lineage>
</organism>
<dbReference type="Pfam" id="PF01565">
    <property type="entry name" value="FAD_binding_4"/>
    <property type="match status" value="1"/>
</dbReference>
<evidence type="ECO:0000256" key="3">
    <source>
        <dbReference type="ARBA" id="ARBA00022630"/>
    </source>
</evidence>
<keyword evidence="4" id="KW-0274">FAD</keyword>
<evidence type="ECO:0000256" key="2">
    <source>
        <dbReference type="ARBA" id="ARBA00005466"/>
    </source>
</evidence>
<dbReference type="GO" id="GO:0071949">
    <property type="term" value="F:FAD binding"/>
    <property type="evidence" value="ECO:0007669"/>
    <property type="project" value="InterPro"/>
</dbReference>
<keyword evidence="8" id="KW-1185">Reference proteome</keyword>